<evidence type="ECO:0000259" key="7">
    <source>
        <dbReference type="Pfam" id="PF23559"/>
    </source>
</evidence>
<organism evidence="9 10">
    <name type="scientific">Eleusine coracana subsp. coracana</name>
    <dbReference type="NCBI Taxonomy" id="191504"/>
    <lineage>
        <taxon>Eukaryota</taxon>
        <taxon>Viridiplantae</taxon>
        <taxon>Streptophyta</taxon>
        <taxon>Embryophyta</taxon>
        <taxon>Tracheophyta</taxon>
        <taxon>Spermatophyta</taxon>
        <taxon>Magnoliopsida</taxon>
        <taxon>Liliopsida</taxon>
        <taxon>Poales</taxon>
        <taxon>Poaceae</taxon>
        <taxon>PACMAD clade</taxon>
        <taxon>Chloridoideae</taxon>
        <taxon>Cynodonteae</taxon>
        <taxon>Eleusininae</taxon>
        <taxon>Eleusine</taxon>
    </lineage>
</organism>
<name>A0AAV5E2Y3_ELECO</name>
<keyword evidence="10" id="KW-1185">Reference proteome</keyword>
<keyword evidence="3" id="KW-0677">Repeat</keyword>
<evidence type="ECO:0000313" key="10">
    <source>
        <dbReference type="Proteomes" id="UP001054889"/>
    </source>
</evidence>
<dbReference type="Pfam" id="PF23559">
    <property type="entry name" value="WHD_DRP"/>
    <property type="match status" value="1"/>
</dbReference>
<keyword evidence="2" id="KW-0433">Leucine-rich repeat</keyword>
<dbReference type="Pfam" id="PF18052">
    <property type="entry name" value="Rx_N"/>
    <property type="match status" value="1"/>
</dbReference>
<feature type="domain" description="R13L1/DRL21-like LRR repeat region" evidence="8">
    <location>
        <begin position="349"/>
        <end position="470"/>
    </location>
</feature>
<comment type="similarity">
    <text evidence="1">Belongs to the disease resistance NB-LRR family.</text>
</comment>
<dbReference type="PANTHER" id="PTHR47186:SF3">
    <property type="entry name" value="OS09G0267800 PROTEIN"/>
    <property type="match status" value="1"/>
</dbReference>
<dbReference type="Pfam" id="PF25019">
    <property type="entry name" value="LRR_R13L1-DRL21"/>
    <property type="match status" value="1"/>
</dbReference>
<dbReference type="InterPro" id="IPR058922">
    <property type="entry name" value="WHD_DRP"/>
</dbReference>
<dbReference type="Gene3D" id="1.20.5.4130">
    <property type="match status" value="1"/>
</dbReference>
<dbReference type="InterPro" id="IPR041118">
    <property type="entry name" value="Rx_N"/>
</dbReference>
<evidence type="ECO:0000259" key="6">
    <source>
        <dbReference type="Pfam" id="PF18052"/>
    </source>
</evidence>
<comment type="caution">
    <text evidence="9">The sequence shown here is derived from an EMBL/GenBank/DDBJ whole genome shotgun (WGS) entry which is preliminary data.</text>
</comment>
<gene>
    <name evidence="9" type="primary">gb03810</name>
    <name evidence="9" type="ORF">PR202_gb03810</name>
</gene>
<evidence type="ECO:0000256" key="1">
    <source>
        <dbReference type="ARBA" id="ARBA00008894"/>
    </source>
</evidence>
<evidence type="ECO:0000256" key="2">
    <source>
        <dbReference type="ARBA" id="ARBA00022614"/>
    </source>
</evidence>
<feature type="domain" description="Disease resistance protein winged helix" evidence="7">
    <location>
        <begin position="145"/>
        <end position="212"/>
    </location>
</feature>
<evidence type="ECO:0000259" key="8">
    <source>
        <dbReference type="Pfam" id="PF25019"/>
    </source>
</evidence>
<proteinExistence type="inferred from homology"/>
<accession>A0AAV5E2Y3</accession>
<evidence type="ECO:0000256" key="5">
    <source>
        <dbReference type="ARBA" id="ARBA00022821"/>
    </source>
</evidence>
<reference evidence="9" key="2">
    <citation type="submission" date="2021-12" db="EMBL/GenBank/DDBJ databases">
        <title>Resequencing data analysis of finger millet.</title>
        <authorList>
            <person name="Hatakeyama M."/>
            <person name="Aluri S."/>
            <person name="Balachadran M.T."/>
            <person name="Sivarajan S.R."/>
            <person name="Poveda L."/>
            <person name="Shimizu-Inatsugi R."/>
            <person name="Schlapbach R."/>
            <person name="Sreeman S.M."/>
            <person name="Shimizu K.K."/>
        </authorList>
    </citation>
    <scope>NUCLEOTIDE SEQUENCE</scope>
</reference>
<evidence type="ECO:0000256" key="4">
    <source>
        <dbReference type="ARBA" id="ARBA00022741"/>
    </source>
</evidence>
<dbReference type="PANTHER" id="PTHR47186">
    <property type="entry name" value="LEUCINE-RICH REPEAT-CONTAINING PROTEIN 57"/>
    <property type="match status" value="1"/>
</dbReference>
<dbReference type="GO" id="GO:0006952">
    <property type="term" value="P:defense response"/>
    <property type="evidence" value="ECO:0007669"/>
    <property type="project" value="UniProtKB-KW"/>
</dbReference>
<feature type="domain" description="Disease resistance N-terminal" evidence="6">
    <location>
        <begin position="12"/>
        <end position="95"/>
    </location>
</feature>
<evidence type="ECO:0000313" key="9">
    <source>
        <dbReference type="EMBL" id="GJN16789.1"/>
    </source>
</evidence>
<protein>
    <submittedName>
        <fullName evidence="9">Uncharacterized protein</fullName>
    </submittedName>
</protein>
<dbReference type="SUPFAM" id="SSF52058">
    <property type="entry name" value="L domain-like"/>
    <property type="match status" value="1"/>
</dbReference>
<dbReference type="AlphaFoldDB" id="A0AAV5E2Y3"/>
<evidence type="ECO:0000256" key="3">
    <source>
        <dbReference type="ARBA" id="ARBA00022737"/>
    </source>
</evidence>
<reference evidence="9" key="1">
    <citation type="journal article" date="2018" name="DNA Res.">
        <title>Multiple hybrid de novo genome assembly of finger millet, an orphan allotetraploid crop.</title>
        <authorList>
            <person name="Hatakeyama M."/>
            <person name="Aluri S."/>
            <person name="Balachadran M.T."/>
            <person name="Sivarajan S.R."/>
            <person name="Patrignani A."/>
            <person name="Gruter S."/>
            <person name="Poveda L."/>
            <person name="Shimizu-Inatsugi R."/>
            <person name="Baeten J."/>
            <person name="Francoijs K.J."/>
            <person name="Nataraja K.N."/>
            <person name="Reddy Y.A.N."/>
            <person name="Phadnis S."/>
            <person name="Ravikumar R.L."/>
            <person name="Schlapbach R."/>
            <person name="Sreeman S.M."/>
            <person name="Shimizu K.K."/>
        </authorList>
    </citation>
    <scope>NUCLEOTIDE SEQUENCE</scope>
</reference>
<keyword evidence="4" id="KW-0547">Nucleotide-binding</keyword>
<dbReference type="Gene3D" id="3.80.10.10">
    <property type="entry name" value="Ribonuclease Inhibitor"/>
    <property type="match status" value="3"/>
</dbReference>
<sequence>MSEGVEMIAGAVVKHVAGILSKKAWERIELMWNFKEDAQEMENKMIDMKVALNYADKCSRGTDNAMVQHWLKKYKLSAYDIEDTLDELEADEMIWKNSQCTFLKSQLDRILYGKLYLIVLDDLWEEGRYNLEALMNMLQSGNKDHDCLIRQWIALGFIQDSDGQPLQNIGREYVDKFLGMSFLTVLNSPTVPAARILKPTLKLRMHDMVHDLTIPLNIGCLLKLQYFDLSGCANLYCHNLGKLPDCIDNLSKLEYLNMTSCSKLEHLPSSIGQLQLKSLDIQGCFSLYDLPDSISNMSTINYFEATLSSVDLVKFERLREHLQLQGSSLLDVRNNDLWSQIVGFEKTQCHELEVEGLENVKHLEETEQAKLSNNLRLTKLILNWQHDEGSLVEDADAMADKLVLEKLVPPRNLQHFDLWGYMDTDFPRWMLDIPYYLPNLITILSDLKGCNHIPPLGQLPNLRALTMAEMPNIKSVGREFYGDHGSCQKLRMIILESMDNLEEWWTTRSSNEEEEFLIPNLHVLSASDCPKLKFLPYPPRSMTWGVQNSDHVLPEHGFGNLSCVTSPFALAIMGASSSEVWRRAAQCIPSIEHLYLDTITGLRTLPGDIQCFTSLRTLSIEDCGDLETLPEWLGDLISLREFRTSRCQKLSALPESIQRLTELKKLQILDCLALSEKCQGEDRHKITHIPEVIFE</sequence>
<dbReference type="GO" id="GO:0000166">
    <property type="term" value="F:nucleotide binding"/>
    <property type="evidence" value="ECO:0007669"/>
    <property type="project" value="UniProtKB-KW"/>
</dbReference>
<dbReference type="InterPro" id="IPR032675">
    <property type="entry name" value="LRR_dom_sf"/>
</dbReference>
<keyword evidence="5" id="KW-0611">Plant defense</keyword>
<dbReference type="EMBL" id="BQKI01000073">
    <property type="protein sequence ID" value="GJN16789.1"/>
    <property type="molecule type" value="Genomic_DNA"/>
</dbReference>
<dbReference type="Proteomes" id="UP001054889">
    <property type="component" value="Unassembled WGS sequence"/>
</dbReference>
<dbReference type="InterPro" id="IPR056789">
    <property type="entry name" value="LRR_R13L1-DRL21"/>
</dbReference>